<evidence type="ECO:0000313" key="12">
    <source>
        <dbReference type="Proteomes" id="UP000594001"/>
    </source>
</evidence>
<dbReference type="PROSITE" id="PS51123">
    <property type="entry name" value="OMPA_2"/>
    <property type="match status" value="1"/>
</dbReference>
<dbReference type="Pfam" id="PF13677">
    <property type="entry name" value="MotB_plug"/>
    <property type="match status" value="1"/>
</dbReference>
<dbReference type="PANTHER" id="PTHR30329">
    <property type="entry name" value="STATOR ELEMENT OF FLAGELLAR MOTOR COMPLEX"/>
    <property type="match status" value="1"/>
</dbReference>
<dbReference type="InterPro" id="IPR050330">
    <property type="entry name" value="Bact_OuterMem_StrucFunc"/>
</dbReference>
<dbReference type="KEGG" id="pbal:CPBP_00803"/>
<protein>
    <submittedName>
        <fullName evidence="11">Motility protein B</fullName>
    </submittedName>
</protein>
<feature type="region of interest" description="Disordered" evidence="8">
    <location>
        <begin position="104"/>
        <end position="142"/>
    </location>
</feature>
<dbReference type="InterPro" id="IPR025713">
    <property type="entry name" value="MotB-like_N_dom"/>
</dbReference>
<evidence type="ECO:0000256" key="5">
    <source>
        <dbReference type="ARBA" id="ARBA00022989"/>
    </source>
</evidence>
<reference evidence="11 12" key="1">
    <citation type="submission" date="2020-06" db="EMBL/GenBank/DDBJ databases">
        <title>The endosymbiont of the kinetoplastid Bodo saltans is a Paracaedibacter-like alpha-proteobacterium possessing a putative toxin-antitoxin system.</title>
        <authorList>
            <person name="Midha S."/>
            <person name="Rigden D.J."/>
            <person name="Siozios S."/>
            <person name="Hurst G.D.D."/>
            <person name="Jackson A.P."/>
        </authorList>
    </citation>
    <scope>NUCLEOTIDE SEQUENCE [LARGE SCALE GENOMIC DNA]</scope>
    <source>
        <strain evidence="11">Lake Konstanz</strain>
    </source>
</reference>
<organism evidence="11 12">
    <name type="scientific">Candidatus Bodocaedibacter vickermanii</name>
    <dbReference type="NCBI Taxonomy" id="2741701"/>
    <lineage>
        <taxon>Bacteria</taxon>
        <taxon>Pseudomonadati</taxon>
        <taxon>Pseudomonadota</taxon>
        <taxon>Alphaproteobacteria</taxon>
        <taxon>Holosporales</taxon>
        <taxon>Candidatus Paracaedibacteraceae</taxon>
        <taxon>Candidatus Bodocaedibacter</taxon>
    </lineage>
</organism>
<gene>
    <name evidence="11" type="primary">motB</name>
    <name evidence="11" type="ORF">CPBP_00803</name>
</gene>
<dbReference type="InterPro" id="IPR036737">
    <property type="entry name" value="OmpA-like_sf"/>
</dbReference>
<keyword evidence="4 9" id="KW-0812">Transmembrane</keyword>
<evidence type="ECO:0000313" key="11">
    <source>
        <dbReference type="EMBL" id="QOL20026.1"/>
    </source>
</evidence>
<accession>A0A7L9RTZ2</accession>
<keyword evidence="5 9" id="KW-1133">Transmembrane helix</keyword>
<dbReference type="Proteomes" id="UP000594001">
    <property type="component" value="Chromosome"/>
</dbReference>
<sequence length="304" mass="33529">MSKNKTLIIRGKHKHGHEDHKSHGVWKIAYADFMTALMAFFLMMWLTSSMPENIRKGVATYFAPVGASANVAGTNSILEGGQSLEEIGILDKMKLEQSIFSPTTNYNAAPKSKSTEEPTSTESYDENTGSNSDAESAAKEQRVFEEAQQALNESILKDPVLQPLSENILISITPEGLKIELIDKNNTNMFAVGSKQMLPEMRTALSQVAKVIRVLPNKINITGHTDGRPYGANATYNNWDLSTDRALESRRFLVTVDFQESKIASVVGKASNDLLNSKDPLSSSNRRISILVLRNAPIEKGQKQ</sequence>
<evidence type="ECO:0000256" key="6">
    <source>
        <dbReference type="ARBA" id="ARBA00023136"/>
    </source>
</evidence>
<dbReference type="Gene3D" id="3.30.1330.60">
    <property type="entry name" value="OmpA-like domain"/>
    <property type="match status" value="1"/>
</dbReference>
<evidence type="ECO:0000256" key="8">
    <source>
        <dbReference type="SAM" id="MobiDB-lite"/>
    </source>
</evidence>
<keyword evidence="6 7" id="KW-0472">Membrane</keyword>
<dbReference type="Pfam" id="PF00691">
    <property type="entry name" value="OmpA"/>
    <property type="match status" value="1"/>
</dbReference>
<dbReference type="EMBL" id="CP054719">
    <property type="protein sequence ID" value="QOL20026.1"/>
    <property type="molecule type" value="Genomic_DNA"/>
</dbReference>
<feature type="domain" description="OmpA-like" evidence="10">
    <location>
        <begin position="177"/>
        <end position="296"/>
    </location>
</feature>
<dbReference type="InterPro" id="IPR006665">
    <property type="entry name" value="OmpA-like"/>
</dbReference>
<evidence type="ECO:0000256" key="3">
    <source>
        <dbReference type="ARBA" id="ARBA00022475"/>
    </source>
</evidence>
<dbReference type="SUPFAM" id="SSF103088">
    <property type="entry name" value="OmpA-like"/>
    <property type="match status" value="1"/>
</dbReference>
<evidence type="ECO:0000256" key="1">
    <source>
        <dbReference type="ARBA" id="ARBA00004162"/>
    </source>
</evidence>
<evidence type="ECO:0000256" key="7">
    <source>
        <dbReference type="PROSITE-ProRule" id="PRU00473"/>
    </source>
</evidence>
<keyword evidence="3" id="KW-1003">Cell membrane</keyword>
<dbReference type="PANTHER" id="PTHR30329:SF21">
    <property type="entry name" value="LIPOPROTEIN YIAD-RELATED"/>
    <property type="match status" value="1"/>
</dbReference>
<comment type="similarity">
    <text evidence="2">Belongs to the MotB family.</text>
</comment>
<dbReference type="CDD" id="cd07185">
    <property type="entry name" value="OmpA_C-like"/>
    <property type="match status" value="1"/>
</dbReference>
<comment type="subcellular location">
    <subcellularLocation>
        <location evidence="1">Cell membrane</location>
        <topology evidence="1">Single-pass membrane protein</topology>
    </subcellularLocation>
</comment>
<dbReference type="AlphaFoldDB" id="A0A7L9RTZ2"/>
<feature type="transmembrane region" description="Helical" evidence="9">
    <location>
        <begin position="28"/>
        <end position="46"/>
    </location>
</feature>
<dbReference type="RefSeq" id="WP_350331581.1">
    <property type="nucleotide sequence ID" value="NZ_CP054719.1"/>
</dbReference>
<name>A0A7L9RTZ2_9PROT</name>
<evidence type="ECO:0000256" key="9">
    <source>
        <dbReference type="SAM" id="Phobius"/>
    </source>
</evidence>
<evidence type="ECO:0000256" key="4">
    <source>
        <dbReference type="ARBA" id="ARBA00022692"/>
    </source>
</evidence>
<proteinExistence type="inferred from homology"/>
<keyword evidence="12" id="KW-1185">Reference proteome</keyword>
<evidence type="ECO:0000256" key="2">
    <source>
        <dbReference type="ARBA" id="ARBA00008914"/>
    </source>
</evidence>
<dbReference type="GO" id="GO:0005886">
    <property type="term" value="C:plasma membrane"/>
    <property type="evidence" value="ECO:0007669"/>
    <property type="project" value="UniProtKB-SubCell"/>
</dbReference>
<evidence type="ECO:0000259" key="10">
    <source>
        <dbReference type="PROSITE" id="PS51123"/>
    </source>
</evidence>